<proteinExistence type="predicted"/>
<name>A0A0E9UFY0_ANGAN</name>
<dbReference type="EMBL" id="GBXM01043925">
    <property type="protein sequence ID" value="JAH64652.1"/>
    <property type="molecule type" value="Transcribed_RNA"/>
</dbReference>
<evidence type="ECO:0000313" key="1">
    <source>
        <dbReference type="EMBL" id="JAH64652.1"/>
    </source>
</evidence>
<reference evidence="1" key="1">
    <citation type="submission" date="2014-11" db="EMBL/GenBank/DDBJ databases">
        <authorList>
            <person name="Amaro Gonzalez C."/>
        </authorList>
    </citation>
    <scope>NUCLEOTIDE SEQUENCE</scope>
</reference>
<accession>A0A0E9UFY0</accession>
<dbReference type="AlphaFoldDB" id="A0A0E9UFY0"/>
<sequence>MNHFKINLKLCALCFNTGVLNPIQKELDLAVSFCSNQSFTHQL</sequence>
<organism evidence="1">
    <name type="scientific">Anguilla anguilla</name>
    <name type="common">European freshwater eel</name>
    <name type="synonym">Muraena anguilla</name>
    <dbReference type="NCBI Taxonomy" id="7936"/>
    <lineage>
        <taxon>Eukaryota</taxon>
        <taxon>Metazoa</taxon>
        <taxon>Chordata</taxon>
        <taxon>Craniata</taxon>
        <taxon>Vertebrata</taxon>
        <taxon>Euteleostomi</taxon>
        <taxon>Actinopterygii</taxon>
        <taxon>Neopterygii</taxon>
        <taxon>Teleostei</taxon>
        <taxon>Anguilliformes</taxon>
        <taxon>Anguillidae</taxon>
        <taxon>Anguilla</taxon>
    </lineage>
</organism>
<protein>
    <submittedName>
        <fullName evidence="1">Uncharacterized protein</fullName>
    </submittedName>
</protein>
<reference evidence="1" key="2">
    <citation type="journal article" date="2015" name="Fish Shellfish Immunol.">
        <title>Early steps in the European eel (Anguilla anguilla)-Vibrio vulnificus interaction in the gills: Role of the RtxA13 toxin.</title>
        <authorList>
            <person name="Callol A."/>
            <person name="Pajuelo D."/>
            <person name="Ebbesson L."/>
            <person name="Teles M."/>
            <person name="MacKenzie S."/>
            <person name="Amaro C."/>
        </authorList>
    </citation>
    <scope>NUCLEOTIDE SEQUENCE</scope>
</reference>